<organism evidence="2 3">
    <name type="scientific">Paenibacillus durus</name>
    <name type="common">Paenibacillus azotofixans</name>
    <dbReference type="NCBI Taxonomy" id="44251"/>
    <lineage>
        <taxon>Bacteria</taxon>
        <taxon>Bacillati</taxon>
        <taxon>Bacillota</taxon>
        <taxon>Bacilli</taxon>
        <taxon>Bacillales</taxon>
        <taxon>Paenibacillaceae</taxon>
        <taxon>Paenibacillus</taxon>
    </lineage>
</organism>
<keyword evidence="1" id="KW-1133">Transmembrane helix</keyword>
<reference evidence="2 3" key="1">
    <citation type="submission" date="2014-08" db="EMBL/GenBank/DDBJ databases">
        <title>Comparative genomics of the Paenibacillus odorifer group.</title>
        <authorList>
            <person name="den Bakker H.C."/>
            <person name="Tsai Y.-C."/>
            <person name="Martin N."/>
            <person name="Korlach J."/>
            <person name="Wiedmann M."/>
        </authorList>
    </citation>
    <scope>NUCLEOTIDE SEQUENCE [LARGE SCALE GENOMIC DNA]</scope>
    <source>
        <strain evidence="2 3">DSM 1735</strain>
    </source>
</reference>
<dbReference type="InterPro" id="IPR010001">
    <property type="entry name" value="BofA"/>
</dbReference>
<keyword evidence="3" id="KW-1185">Reference proteome</keyword>
<dbReference type="eggNOG" id="ENOG502ZH8C">
    <property type="taxonomic scope" value="Bacteria"/>
</dbReference>
<dbReference type="Proteomes" id="UP000029409">
    <property type="component" value="Chromosome"/>
</dbReference>
<keyword evidence="1" id="KW-0472">Membrane</keyword>
<dbReference type="RefSeq" id="WP_042204636.1">
    <property type="nucleotide sequence ID" value="NZ_CP009288.1"/>
</dbReference>
<proteinExistence type="predicted"/>
<dbReference type="STRING" id="44251.PDUR_00660"/>
<name>A0A089HHX9_PAEDU</name>
<sequence>MKAIAAGILILSVVLLVAVVFKKRLGWGWLGLFGSHLILAAVGLYIVDFTQLAGTVYIPLNPATIGTVSVLGLPGVVMLVGLKITLFG</sequence>
<feature type="transmembrane region" description="Helical" evidence="1">
    <location>
        <begin position="59"/>
        <end position="82"/>
    </location>
</feature>
<gene>
    <name evidence="2" type="ORF">PDUR_00660</name>
</gene>
<accession>A0A089HHX9</accession>
<dbReference type="OrthoDB" id="2659295at2"/>
<dbReference type="EMBL" id="CP009288">
    <property type="protein sequence ID" value="AIQ10712.1"/>
    <property type="molecule type" value="Genomic_DNA"/>
</dbReference>
<dbReference type="Pfam" id="PF07441">
    <property type="entry name" value="BofA"/>
    <property type="match status" value="1"/>
</dbReference>
<evidence type="ECO:0000256" key="1">
    <source>
        <dbReference type="SAM" id="Phobius"/>
    </source>
</evidence>
<dbReference type="AlphaFoldDB" id="A0A089HHX9"/>
<evidence type="ECO:0000313" key="3">
    <source>
        <dbReference type="Proteomes" id="UP000029409"/>
    </source>
</evidence>
<dbReference type="KEGG" id="pdu:PDUR_00660"/>
<feature type="transmembrane region" description="Helical" evidence="1">
    <location>
        <begin position="28"/>
        <end position="47"/>
    </location>
</feature>
<evidence type="ECO:0000313" key="2">
    <source>
        <dbReference type="EMBL" id="AIQ10712.1"/>
    </source>
</evidence>
<protein>
    <submittedName>
        <fullName evidence="2">Pro-sigmaK processing inhibitor BofA</fullName>
    </submittedName>
</protein>
<keyword evidence="1" id="KW-0812">Transmembrane</keyword>